<protein>
    <submittedName>
        <fullName evidence="4">Zinc finger protein</fullName>
    </submittedName>
</protein>
<accession>A0A2R6Q869</accession>
<evidence type="ECO:0000313" key="5">
    <source>
        <dbReference type="Proteomes" id="UP000241394"/>
    </source>
</evidence>
<dbReference type="Gene3D" id="3.30.160.60">
    <property type="entry name" value="Classic Zinc Finger"/>
    <property type="match status" value="2"/>
</dbReference>
<dbReference type="PROSITE" id="PS00028">
    <property type="entry name" value="ZINC_FINGER_C2H2_1"/>
    <property type="match status" value="3"/>
</dbReference>
<feature type="region of interest" description="Disordered" evidence="2">
    <location>
        <begin position="24"/>
        <end position="69"/>
    </location>
</feature>
<dbReference type="InterPro" id="IPR044303">
    <property type="entry name" value="ZAT1/4/9"/>
</dbReference>
<gene>
    <name evidence="4" type="ORF">CEY00_Acc19887</name>
</gene>
<dbReference type="AlphaFoldDB" id="A0A2R6Q869"/>
<evidence type="ECO:0000313" key="4">
    <source>
        <dbReference type="EMBL" id="PSS04048.1"/>
    </source>
</evidence>
<dbReference type="PANTHER" id="PTHR46326">
    <property type="entry name" value="ZINC FINGER PROTEIN ZAT1-RELATED"/>
    <property type="match status" value="1"/>
</dbReference>
<feature type="compositionally biased region" description="Basic and acidic residues" evidence="2">
    <location>
        <begin position="91"/>
        <end position="100"/>
    </location>
</feature>
<name>A0A2R6Q869_ACTCC</name>
<feature type="domain" description="C2H2-type" evidence="3">
    <location>
        <begin position="168"/>
        <end position="195"/>
    </location>
</feature>
<feature type="compositionally biased region" description="Low complexity" evidence="2">
    <location>
        <begin position="43"/>
        <end position="57"/>
    </location>
</feature>
<proteinExistence type="predicted"/>
<evidence type="ECO:0000256" key="1">
    <source>
        <dbReference type="PROSITE-ProRule" id="PRU00042"/>
    </source>
</evidence>
<dbReference type="Pfam" id="PF13912">
    <property type="entry name" value="zf-C2H2_6"/>
    <property type="match status" value="3"/>
</dbReference>
<keyword evidence="5" id="KW-1185">Reference proteome</keyword>
<feature type="region of interest" description="Disordered" evidence="2">
    <location>
        <begin position="89"/>
        <end position="134"/>
    </location>
</feature>
<dbReference type="SMART" id="SM00355">
    <property type="entry name" value="ZnF_C2H2"/>
    <property type="match status" value="3"/>
</dbReference>
<dbReference type="InterPro" id="IPR013087">
    <property type="entry name" value="Znf_C2H2_type"/>
</dbReference>
<reference evidence="4 5" key="1">
    <citation type="submission" date="2017-07" db="EMBL/GenBank/DDBJ databases">
        <title>An improved, manually edited Actinidia chinensis var. chinensis (kiwifruit) genome highlights the challenges associated with draft genomes and gene prediction in plants.</title>
        <authorList>
            <person name="Pilkington S."/>
            <person name="Crowhurst R."/>
            <person name="Hilario E."/>
            <person name="Nardozza S."/>
            <person name="Fraser L."/>
            <person name="Peng Y."/>
            <person name="Gunaseelan K."/>
            <person name="Simpson R."/>
            <person name="Tahir J."/>
            <person name="Deroles S."/>
            <person name="Templeton K."/>
            <person name="Luo Z."/>
            <person name="Davy M."/>
            <person name="Cheng C."/>
            <person name="Mcneilage M."/>
            <person name="Scaglione D."/>
            <person name="Liu Y."/>
            <person name="Zhang Q."/>
            <person name="Datson P."/>
            <person name="De Silva N."/>
            <person name="Gardiner S."/>
            <person name="Bassett H."/>
            <person name="Chagne D."/>
            <person name="Mccallum J."/>
            <person name="Dzierzon H."/>
            <person name="Deng C."/>
            <person name="Wang Y.-Y."/>
            <person name="Barron N."/>
            <person name="Manako K."/>
            <person name="Bowen J."/>
            <person name="Foster T."/>
            <person name="Erridge Z."/>
            <person name="Tiffin H."/>
            <person name="Waite C."/>
            <person name="Davies K."/>
            <person name="Grierson E."/>
            <person name="Laing W."/>
            <person name="Kirk R."/>
            <person name="Chen X."/>
            <person name="Wood M."/>
            <person name="Montefiori M."/>
            <person name="Brummell D."/>
            <person name="Schwinn K."/>
            <person name="Catanach A."/>
            <person name="Fullerton C."/>
            <person name="Li D."/>
            <person name="Meiyalaghan S."/>
            <person name="Nieuwenhuizen N."/>
            <person name="Read N."/>
            <person name="Prakash R."/>
            <person name="Hunter D."/>
            <person name="Zhang H."/>
            <person name="Mckenzie M."/>
            <person name="Knabel M."/>
            <person name="Harris A."/>
            <person name="Allan A."/>
            <person name="Chen A."/>
            <person name="Janssen B."/>
            <person name="Plunkett B."/>
            <person name="Dwamena C."/>
            <person name="Voogd C."/>
            <person name="Leif D."/>
            <person name="Lafferty D."/>
            <person name="Souleyre E."/>
            <person name="Varkonyi-Gasic E."/>
            <person name="Gambi F."/>
            <person name="Hanley J."/>
            <person name="Yao J.-L."/>
            <person name="Cheung J."/>
            <person name="David K."/>
            <person name="Warren B."/>
            <person name="Marsh K."/>
            <person name="Snowden K."/>
            <person name="Lin-Wang K."/>
            <person name="Brian L."/>
            <person name="Martinez-Sanchez M."/>
            <person name="Wang M."/>
            <person name="Ileperuma N."/>
            <person name="Macnee N."/>
            <person name="Campin R."/>
            <person name="Mcatee P."/>
            <person name="Drummond R."/>
            <person name="Espley R."/>
            <person name="Ireland H."/>
            <person name="Wu R."/>
            <person name="Atkinson R."/>
            <person name="Karunairetnam S."/>
            <person name="Bulley S."/>
            <person name="Chunkath S."/>
            <person name="Hanley Z."/>
            <person name="Storey R."/>
            <person name="Thrimawithana A."/>
            <person name="Thomson S."/>
            <person name="David C."/>
            <person name="Testolin R."/>
        </authorList>
    </citation>
    <scope>NUCLEOTIDE SEQUENCE [LARGE SCALE GENOMIC DNA]</scope>
    <source>
        <strain evidence="5">cv. Red5</strain>
        <tissue evidence="4">Young leaf</tissue>
    </source>
</reference>
<evidence type="ECO:0000256" key="2">
    <source>
        <dbReference type="SAM" id="MobiDB-lite"/>
    </source>
</evidence>
<feature type="compositionally biased region" description="Basic and acidic residues" evidence="2">
    <location>
        <begin position="58"/>
        <end position="69"/>
    </location>
</feature>
<dbReference type="Gramene" id="PSS04048">
    <property type="protein sequence ID" value="PSS04048"/>
    <property type="gene ID" value="CEY00_Acc19887"/>
</dbReference>
<dbReference type="OMA" id="CEVGTEP"/>
<keyword evidence="1" id="KW-0863">Zinc-finger</keyword>
<feature type="compositionally biased region" description="Polar residues" evidence="2">
    <location>
        <begin position="119"/>
        <end position="132"/>
    </location>
</feature>
<dbReference type="STRING" id="1590841.A0A2R6Q869"/>
<keyword evidence="1" id="KW-0862">Zinc</keyword>
<dbReference type="PANTHER" id="PTHR46326:SF2">
    <property type="entry name" value="ZINC FINGER PROTEIN ZAT1-RELATED"/>
    <property type="match status" value="1"/>
</dbReference>
<organism evidence="4 5">
    <name type="scientific">Actinidia chinensis var. chinensis</name>
    <name type="common">Chinese soft-hair kiwi</name>
    <dbReference type="NCBI Taxonomy" id="1590841"/>
    <lineage>
        <taxon>Eukaryota</taxon>
        <taxon>Viridiplantae</taxon>
        <taxon>Streptophyta</taxon>
        <taxon>Embryophyta</taxon>
        <taxon>Tracheophyta</taxon>
        <taxon>Spermatophyta</taxon>
        <taxon>Magnoliopsida</taxon>
        <taxon>eudicotyledons</taxon>
        <taxon>Gunneridae</taxon>
        <taxon>Pentapetalae</taxon>
        <taxon>asterids</taxon>
        <taxon>Ericales</taxon>
        <taxon>Actinidiaceae</taxon>
        <taxon>Actinidia</taxon>
    </lineage>
</organism>
<dbReference type="PROSITE" id="PS50157">
    <property type="entry name" value="ZINC_FINGER_C2H2_2"/>
    <property type="match status" value="3"/>
</dbReference>
<evidence type="ECO:0000259" key="3">
    <source>
        <dbReference type="PROSITE" id="PS50157"/>
    </source>
</evidence>
<dbReference type="EMBL" id="NKQK01000018">
    <property type="protein sequence ID" value="PSS04048.1"/>
    <property type="molecule type" value="Genomic_DNA"/>
</dbReference>
<comment type="caution">
    <text evidence="4">The sequence shown here is derived from an EMBL/GenBank/DDBJ whole genome shotgun (WGS) entry which is preliminary data.</text>
</comment>
<dbReference type="GO" id="GO:0008270">
    <property type="term" value="F:zinc ion binding"/>
    <property type="evidence" value="ECO:0007669"/>
    <property type="project" value="UniProtKB-KW"/>
</dbReference>
<dbReference type="OrthoDB" id="9411774at2759"/>
<reference evidence="5" key="2">
    <citation type="journal article" date="2018" name="BMC Genomics">
        <title>A manually annotated Actinidia chinensis var. chinensis (kiwifruit) genome highlights the challenges associated with draft genomes and gene prediction in plants.</title>
        <authorList>
            <person name="Pilkington S.M."/>
            <person name="Crowhurst R."/>
            <person name="Hilario E."/>
            <person name="Nardozza S."/>
            <person name="Fraser L."/>
            <person name="Peng Y."/>
            <person name="Gunaseelan K."/>
            <person name="Simpson R."/>
            <person name="Tahir J."/>
            <person name="Deroles S.C."/>
            <person name="Templeton K."/>
            <person name="Luo Z."/>
            <person name="Davy M."/>
            <person name="Cheng C."/>
            <person name="McNeilage M."/>
            <person name="Scaglione D."/>
            <person name="Liu Y."/>
            <person name="Zhang Q."/>
            <person name="Datson P."/>
            <person name="De Silva N."/>
            <person name="Gardiner S.E."/>
            <person name="Bassett H."/>
            <person name="Chagne D."/>
            <person name="McCallum J."/>
            <person name="Dzierzon H."/>
            <person name="Deng C."/>
            <person name="Wang Y.Y."/>
            <person name="Barron L."/>
            <person name="Manako K."/>
            <person name="Bowen J."/>
            <person name="Foster T.M."/>
            <person name="Erridge Z.A."/>
            <person name="Tiffin H."/>
            <person name="Waite C.N."/>
            <person name="Davies K.M."/>
            <person name="Grierson E.P."/>
            <person name="Laing W.A."/>
            <person name="Kirk R."/>
            <person name="Chen X."/>
            <person name="Wood M."/>
            <person name="Montefiori M."/>
            <person name="Brummell D.A."/>
            <person name="Schwinn K.E."/>
            <person name="Catanach A."/>
            <person name="Fullerton C."/>
            <person name="Li D."/>
            <person name="Meiyalaghan S."/>
            <person name="Nieuwenhuizen N."/>
            <person name="Read N."/>
            <person name="Prakash R."/>
            <person name="Hunter D."/>
            <person name="Zhang H."/>
            <person name="McKenzie M."/>
            <person name="Knabel M."/>
            <person name="Harris A."/>
            <person name="Allan A.C."/>
            <person name="Gleave A."/>
            <person name="Chen A."/>
            <person name="Janssen B.J."/>
            <person name="Plunkett B."/>
            <person name="Ampomah-Dwamena C."/>
            <person name="Voogd C."/>
            <person name="Leif D."/>
            <person name="Lafferty D."/>
            <person name="Souleyre E.J.F."/>
            <person name="Varkonyi-Gasic E."/>
            <person name="Gambi F."/>
            <person name="Hanley J."/>
            <person name="Yao J.L."/>
            <person name="Cheung J."/>
            <person name="David K.M."/>
            <person name="Warren B."/>
            <person name="Marsh K."/>
            <person name="Snowden K.C."/>
            <person name="Lin-Wang K."/>
            <person name="Brian L."/>
            <person name="Martinez-Sanchez M."/>
            <person name="Wang M."/>
            <person name="Ileperuma N."/>
            <person name="Macnee N."/>
            <person name="Campin R."/>
            <person name="McAtee P."/>
            <person name="Drummond R.S.M."/>
            <person name="Espley R.V."/>
            <person name="Ireland H.S."/>
            <person name="Wu R."/>
            <person name="Atkinson R.G."/>
            <person name="Karunairetnam S."/>
            <person name="Bulley S."/>
            <person name="Chunkath S."/>
            <person name="Hanley Z."/>
            <person name="Storey R."/>
            <person name="Thrimawithana A.H."/>
            <person name="Thomson S."/>
            <person name="David C."/>
            <person name="Testolin R."/>
            <person name="Huang H."/>
            <person name="Hellens R.P."/>
            <person name="Schaffer R.J."/>
        </authorList>
    </citation>
    <scope>NUCLEOTIDE SEQUENCE [LARGE SCALE GENOMIC DNA]</scope>
    <source>
        <strain evidence="5">cv. Red5</strain>
    </source>
</reference>
<feature type="domain" description="C2H2-type" evidence="3">
    <location>
        <begin position="4"/>
        <end position="31"/>
    </location>
</feature>
<dbReference type="InterPro" id="IPR036236">
    <property type="entry name" value="Znf_C2H2_sf"/>
</dbReference>
<feature type="domain" description="C2H2-type" evidence="3">
    <location>
        <begin position="213"/>
        <end position="240"/>
    </location>
</feature>
<sequence>MERHKCKLCSKAFANGRALGGHMRSHFANLPIPPKTQQKKQLSDSTESTESAASLSSSERESEEKGLVYRLRENPKKSFRVVDPEFMESVVQDRESETESPRNPTRQPRSKRTRKMREPSSTELEPVSSVSDTAPEEDMALCLMMLSRDTWSSSDDSSELRPGQTRKYRCETCGKVFHSFPALDGHRTSHMKHEDLSEQNRSVGTKIGNHKTHECPICYKVFGSGQALGGHKRSHVVAKIGECLVAKKCGKSLIDLNLPAPIEDDDFSTQLEVSAISDVEFVNSITIHSH</sequence>
<dbReference type="InParanoid" id="A0A2R6Q869"/>
<dbReference type="SUPFAM" id="SSF57667">
    <property type="entry name" value="beta-beta-alpha zinc fingers"/>
    <property type="match status" value="2"/>
</dbReference>
<keyword evidence="1" id="KW-0479">Metal-binding</keyword>
<dbReference type="GO" id="GO:0006355">
    <property type="term" value="P:regulation of DNA-templated transcription"/>
    <property type="evidence" value="ECO:0007669"/>
    <property type="project" value="InterPro"/>
</dbReference>
<dbReference type="Proteomes" id="UP000241394">
    <property type="component" value="Chromosome LG18"/>
</dbReference>